<dbReference type="GO" id="GO:0030420">
    <property type="term" value="P:establishment of competence for transformation"/>
    <property type="evidence" value="ECO:0007669"/>
    <property type="project" value="UniProtKB-KW"/>
</dbReference>
<comment type="subcellular location">
    <subcellularLocation>
        <location evidence="1">Cell surface</location>
    </subcellularLocation>
</comment>
<keyword evidence="2" id="KW-0178">Competence</keyword>
<keyword evidence="3" id="KW-0812">Transmembrane</keyword>
<sequence>MKINRMKNEKGLTLIELLAVIVVLGIIAAIAIPAIGNIIENTKKDAHIANAKAMIEATRLLSIEESDVRPSVGNKSFIPLGYLINKGYMDAFDSHGFEMYAQNPDDNPTKNGGPHHMWENEWNTFVQVVNNNGIIEYSVKLLLTPSKEVVLPLTKESEITRDKITHYN</sequence>
<organism evidence="4 5">
    <name type="scientific">Ureibacillus xyleni</name>
    <dbReference type="NCBI Taxonomy" id="614648"/>
    <lineage>
        <taxon>Bacteria</taxon>
        <taxon>Bacillati</taxon>
        <taxon>Bacillota</taxon>
        <taxon>Bacilli</taxon>
        <taxon>Bacillales</taxon>
        <taxon>Caryophanaceae</taxon>
        <taxon>Ureibacillus</taxon>
    </lineage>
</organism>
<proteinExistence type="predicted"/>
<dbReference type="GO" id="GO:0009986">
    <property type="term" value="C:cell surface"/>
    <property type="evidence" value="ECO:0007669"/>
    <property type="project" value="UniProtKB-SubCell"/>
</dbReference>
<evidence type="ECO:0000313" key="5">
    <source>
        <dbReference type="Proteomes" id="UP000219636"/>
    </source>
</evidence>
<dbReference type="PROSITE" id="PS00409">
    <property type="entry name" value="PROKAR_NTER_METHYL"/>
    <property type="match status" value="1"/>
</dbReference>
<dbReference type="Gene3D" id="3.30.700.10">
    <property type="entry name" value="Glycoprotein, Type 4 Pilin"/>
    <property type="match status" value="1"/>
</dbReference>
<keyword evidence="5" id="KW-1185">Reference proteome</keyword>
<evidence type="ECO:0000313" key="4">
    <source>
        <dbReference type="EMBL" id="SOC13282.1"/>
    </source>
</evidence>
<dbReference type="SUPFAM" id="SSF54523">
    <property type="entry name" value="Pili subunits"/>
    <property type="match status" value="1"/>
</dbReference>
<dbReference type="InterPro" id="IPR012902">
    <property type="entry name" value="N_methyl_site"/>
</dbReference>
<evidence type="ECO:0000256" key="1">
    <source>
        <dbReference type="ARBA" id="ARBA00004241"/>
    </source>
</evidence>
<dbReference type="NCBIfam" id="TIGR02532">
    <property type="entry name" value="IV_pilin_GFxxxE"/>
    <property type="match status" value="1"/>
</dbReference>
<reference evidence="5" key="1">
    <citation type="submission" date="2017-08" db="EMBL/GenBank/DDBJ databases">
        <authorList>
            <person name="Varghese N."/>
            <person name="Submissions S."/>
        </authorList>
    </citation>
    <scope>NUCLEOTIDE SEQUENCE [LARGE SCALE GENOMIC DNA]</scope>
    <source>
        <strain evidence="5">JC22</strain>
    </source>
</reference>
<dbReference type="Proteomes" id="UP000219636">
    <property type="component" value="Unassembled WGS sequence"/>
</dbReference>
<feature type="transmembrane region" description="Helical" evidence="3">
    <location>
        <begin position="12"/>
        <end position="35"/>
    </location>
</feature>
<dbReference type="InterPro" id="IPR045584">
    <property type="entry name" value="Pilin-like"/>
</dbReference>
<protein>
    <submittedName>
        <fullName evidence="4">Type IV pilus assembly protein PilA</fullName>
    </submittedName>
</protein>
<dbReference type="EMBL" id="OBMQ01000007">
    <property type="protein sequence ID" value="SOC13282.1"/>
    <property type="molecule type" value="Genomic_DNA"/>
</dbReference>
<keyword evidence="3" id="KW-1133">Transmembrane helix</keyword>
<dbReference type="RefSeq" id="WP_097073873.1">
    <property type="nucleotide sequence ID" value="NZ_OBMQ01000007.1"/>
</dbReference>
<evidence type="ECO:0000256" key="2">
    <source>
        <dbReference type="ARBA" id="ARBA00023287"/>
    </source>
</evidence>
<name>A0A285SXP8_9BACL</name>
<dbReference type="Pfam" id="PF07963">
    <property type="entry name" value="N_methyl"/>
    <property type="match status" value="1"/>
</dbReference>
<evidence type="ECO:0000256" key="3">
    <source>
        <dbReference type="SAM" id="Phobius"/>
    </source>
</evidence>
<keyword evidence="3" id="KW-0472">Membrane</keyword>
<accession>A0A285SXP8</accession>
<gene>
    <name evidence="4" type="ORF">SAMN05880501_107145</name>
</gene>
<dbReference type="AlphaFoldDB" id="A0A285SXP8"/>
<dbReference type="OrthoDB" id="2454081at2"/>